<accession>A0A5C3L8T1</accession>
<proteinExistence type="predicted"/>
<dbReference type="Proteomes" id="UP000307440">
    <property type="component" value="Unassembled WGS sequence"/>
</dbReference>
<sequence length="107" mass="11808">MRKACPFLSVAVTVSPLTMTETALLGIPIEMAHRNTVPVGPSLPQIPTRHWTQLHGRFHLRALQICTTVAHTAFSTLDEESFHNQSKARVTAYCTTAIPFVTFVSGF</sequence>
<reference evidence="1 2" key="1">
    <citation type="journal article" date="2019" name="Nat. Ecol. Evol.">
        <title>Megaphylogeny resolves global patterns of mushroom evolution.</title>
        <authorList>
            <person name="Varga T."/>
            <person name="Krizsan K."/>
            <person name="Foldi C."/>
            <person name="Dima B."/>
            <person name="Sanchez-Garcia M."/>
            <person name="Sanchez-Ramirez S."/>
            <person name="Szollosi G.J."/>
            <person name="Szarkandi J.G."/>
            <person name="Papp V."/>
            <person name="Albert L."/>
            <person name="Andreopoulos W."/>
            <person name="Angelini C."/>
            <person name="Antonin V."/>
            <person name="Barry K.W."/>
            <person name="Bougher N.L."/>
            <person name="Buchanan P."/>
            <person name="Buyck B."/>
            <person name="Bense V."/>
            <person name="Catcheside P."/>
            <person name="Chovatia M."/>
            <person name="Cooper J."/>
            <person name="Damon W."/>
            <person name="Desjardin D."/>
            <person name="Finy P."/>
            <person name="Geml J."/>
            <person name="Haridas S."/>
            <person name="Hughes K."/>
            <person name="Justo A."/>
            <person name="Karasinski D."/>
            <person name="Kautmanova I."/>
            <person name="Kiss B."/>
            <person name="Kocsube S."/>
            <person name="Kotiranta H."/>
            <person name="LaButti K.M."/>
            <person name="Lechner B.E."/>
            <person name="Liimatainen K."/>
            <person name="Lipzen A."/>
            <person name="Lukacs Z."/>
            <person name="Mihaltcheva S."/>
            <person name="Morgado L.N."/>
            <person name="Niskanen T."/>
            <person name="Noordeloos M.E."/>
            <person name="Ohm R.A."/>
            <person name="Ortiz-Santana B."/>
            <person name="Ovrebo C."/>
            <person name="Racz N."/>
            <person name="Riley R."/>
            <person name="Savchenko A."/>
            <person name="Shiryaev A."/>
            <person name="Soop K."/>
            <person name="Spirin V."/>
            <person name="Szebenyi C."/>
            <person name="Tomsovsky M."/>
            <person name="Tulloss R.E."/>
            <person name="Uehling J."/>
            <person name="Grigoriev I.V."/>
            <person name="Vagvolgyi C."/>
            <person name="Papp T."/>
            <person name="Martin F.M."/>
            <person name="Miettinen O."/>
            <person name="Hibbett D.S."/>
            <person name="Nagy L.G."/>
        </authorList>
    </citation>
    <scope>NUCLEOTIDE SEQUENCE [LARGE SCALE GENOMIC DNA]</scope>
    <source>
        <strain evidence="1 2">CBS 121175</strain>
    </source>
</reference>
<evidence type="ECO:0000313" key="2">
    <source>
        <dbReference type="Proteomes" id="UP000307440"/>
    </source>
</evidence>
<protein>
    <submittedName>
        <fullName evidence="1">Uncharacterized protein</fullName>
    </submittedName>
</protein>
<keyword evidence="2" id="KW-1185">Reference proteome</keyword>
<dbReference type="EMBL" id="ML210151">
    <property type="protein sequence ID" value="TFK29168.1"/>
    <property type="molecule type" value="Genomic_DNA"/>
</dbReference>
<organism evidence="1 2">
    <name type="scientific">Coprinopsis marcescibilis</name>
    <name type="common">Agaric fungus</name>
    <name type="synonym">Psathyrella marcescibilis</name>
    <dbReference type="NCBI Taxonomy" id="230819"/>
    <lineage>
        <taxon>Eukaryota</taxon>
        <taxon>Fungi</taxon>
        <taxon>Dikarya</taxon>
        <taxon>Basidiomycota</taxon>
        <taxon>Agaricomycotina</taxon>
        <taxon>Agaricomycetes</taxon>
        <taxon>Agaricomycetidae</taxon>
        <taxon>Agaricales</taxon>
        <taxon>Agaricineae</taxon>
        <taxon>Psathyrellaceae</taxon>
        <taxon>Coprinopsis</taxon>
    </lineage>
</organism>
<dbReference type="AlphaFoldDB" id="A0A5C3L8T1"/>
<gene>
    <name evidence="1" type="ORF">FA15DRAFT_428969</name>
</gene>
<name>A0A5C3L8T1_COPMA</name>
<evidence type="ECO:0000313" key="1">
    <source>
        <dbReference type="EMBL" id="TFK29168.1"/>
    </source>
</evidence>